<feature type="compositionally biased region" description="Low complexity" evidence="1">
    <location>
        <begin position="150"/>
        <end position="164"/>
    </location>
</feature>
<reference evidence="3 4" key="1">
    <citation type="submission" date="2018-04" db="EMBL/GenBank/DDBJ databases">
        <title>Genomic Encyclopedia of Archaeal and Bacterial Type Strains, Phase II (KMG-II): from individual species to whole genera.</title>
        <authorList>
            <person name="Goeker M."/>
        </authorList>
    </citation>
    <scope>NUCLEOTIDE SEQUENCE [LARGE SCALE GENOMIC DNA]</scope>
    <source>
        <strain evidence="3 4">DSM 29955</strain>
    </source>
</reference>
<keyword evidence="4" id="KW-1185">Reference proteome</keyword>
<feature type="transmembrane region" description="Helical" evidence="2">
    <location>
        <begin position="45"/>
        <end position="65"/>
    </location>
</feature>
<evidence type="ECO:0000256" key="2">
    <source>
        <dbReference type="SAM" id="Phobius"/>
    </source>
</evidence>
<comment type="caution">
    <text evidence="3">The sequence shown here is derived from an EMBL/GenBank/DDBJ whole genome shotgun (WGS) entry which is preliminary data.</text>
</comment>
<feature type="compositionally biased region" description="Polar residues" evidence="1">
    <location>
        <begin position="128"/>
        <end position="142"/>
    </location>
</feature>
<keyword evidence="2" id="KW-1133">Transmembrane helix</keyword>
<evidence type="ECO:0000313" key="3">
    <source>
        <dbReference type="EMBL" id="PUB14330.1"/>
    </source>
</evidence>
<dbReference type="AlphaFoldDB" id="A0A2T6KGC6"/>
<proteinExistence type="predicted"/>
<dbReference type="OrthoDB" id="7876636at2"/>
<feature type="transmembrane region" description="Helical" evidence="2">
    <location>
        <begin position="12"/>
        <end position="33"/>
    </location>
</feature>
<gene>
    <name evidence="3" type="ORF">C8N45_106205</name>
</gene>
<protein>
    <submittedName>
        <fullName evidence="3">Uncharacterized protein</fullName>
    </submittedName>
</protein>
<sequence>MKSYETARNLFSFLGFCAGALIVLGVVVALMGGSATQSFGRNAGPAQFILGAMPGIMMAAVGVIGQAMVQMGRASVDTAEFTQQSLDVSRKHMELSKQLLEQGKTTAASFASLSAQRPAATPDKQSDQDQGVSYSNQPTQASAVAETKSKPAAIPAASTSTAKAITKEEQISLTPLSPETVYKDGKYLVGGKPFWSKEEATEYQKSLAPIPAK</sequence>
<evidence type="ECO:0000256" key="1">
    <source>
        <dbReference type="SAM" id="MobiDB-lite"/>
    </source>
</evidence>
<feature type="region of interest" description="Disordered" evidence="1">
    <location>
        <begin position="113"/>
        <end position="166"/>
    </location>
</feature>
<keyword evidence="2" id="KW-0812">Transmembrane</keyword>
<accession>A0A2T6KGC6</accession>
<keyword evidence="2" id="KW-0472">Membrane</keyword>
<dbReference type="Proteomes" id="UP000244523">
    <property type="component" value="Unassembled WGS sequence"/>
</dbReference>
<name>A0A2T6KGC6_9RHOB</name>
<organism evidence="3 4">
    <name type="scientific">Yoonia sediminilitoris</name>
    <dbReference type="NCBI Taxonomy" id="1286148"/>
    <lineage>
        <taxon>Bacteria</taxon>
        <taxon>Pseudomonadati</taxon>
        <taxon>Pseudomonadota</taxon>
        <taxon>Alphaproteobacteria</taxon>
        <taxon>Rhodobacterales</taxon>
        <taxon>Paracoccaceae</taxon>
        <taxon>Yoonia</taxon>
    </lineage>
</organism>
<dbReference type="EMBL" id="QBUD01000006">
    <property type="protein sequence ID" value="PUB14330.1"/>
    <property type="molecule type" value="Genomic_DNA"/>
</dbReference>
<dbReference type="RefSeq" id="WP_108386738.1">
    <property type="nucleotide sequence ID" value="NZ_QBUD01000006.1"/>
</dbReference>
<evidence type="ECO:0000313" key="4">
    <source>
        <dbReference type="Proteomes" id="UP000244523"/>
    </source>
</evidence>